<feature type="compositionally biased region" description="Basic and acidic residues" evidence="1">
    <location>
        <begin position="660"/>
        <end position="670"/>
    </location>
</feature>
<feature type="region of interest" description="Disordered" evidence="1">
    <location>
        <begin position="628"/>
        <end position="670"/>
    </location>
</feature>
<protein>
    <submittedName>
        <fullName evidence="2">Uncharacterized protein</fullName>
    </submittedName>
</protein>
<sequence>MWDVRLNLNNATVDENSSSVQSSGNASSSQIRSKNSTIDSKVIMQWGEYLRLGTNDLPPQMTPRDFCQKGLSLLCRVFLHKKKLKSRIQMVAQIPAKMVDLAIQEYEGAAEGGGGQQRQQQQLPFAQTAPSTSSLPSSFSNPCALPSDLFAAFTRLYCPDFKTETVLQVCVLVREQHRLWEFLAPYHDPTTLSNMSGLYLNGVLNALKFLLDIVPATKDDKWIKMSQFLSKTALQVAKSIVDGRQQPSSYPHLLPDLITIIARFLSLDQDIYEDFRSEILEQLPNSLPLQHILVPEFATGVANNESRVKEDMASGILRIYLHYAPMSKGGDLLRLTKEAVGVSKYCYKLISAGGLKGMERALARELLINFYDGGGVETQEFLLNVSVGEKNEFARLVAQEIFASFAVSMKAMTKGFLAVAMEKAVRVETTPGERSWLLRAVERCGDEHIPWDNQLLYNQIADIVTNPERMIEIRLTLARVLGRFLWRGDLKGKGMFTGYIYEGLSMLKGELEWDEKKSMELLVLLEVLRGWCREPTTDKGDEQRIRVEGMLVHHLKFILVNILQIDFSGGVGGSGGNPAITVKARILEGCLEVLSACKVKGWSGDSHLDDVVRKLEWYFSGANATVNGKTNTMSSSSGGSGSISGVEKEKEKKKKRKRNEQRGNSDVKAMARGEDQEAFIRVVMRTLLMADKVEEISDGLAQGGEQDNTQMMENKEARMNRVRNLLGAILNMLDHSRQGDSLAILKCLKSLRGIERGVEVAQRLSCVDDRKKEAYMRYIKGQGADALADIDGFGGEEFEKRAGRQAITRRAKFGEATGVVIERGSDVFSIDDVLVVVPQGKGDVKLARNVKNKGTRVGRVTGGGTLAVAAT</sequence>
<evidence type="ECO:0000256" key="1">
    <source>
        <dbReference type="SAM" id="MobiDB-lite"/>
    </source>
</evidence>
<dbReference type="Proteomes" id="UP001165065">
    <property type="component" value="Unassembled WGS sequence"/>
</dbReference>
<dbReference type="OrthoDB" id="10375997at2759"/>
<keyword evidence="3" id="KW-1185">Reference proteome</keyword>
<dbReference type="EMBL" id="BRYA01000995">
    <property type="protein sequence ID" value="GMI37254.1"/>
    <property type="molecule type" value="Genomic_DNA"/>
</dbReference>
<feature type="compositionally biased region" description="Low complexity" evidence="1">
    <location>
        <begin position="117"/>
        <end position="134"/>
    </location>
</feature>
<feature type="region of interest" description="Disordered" evidence="1">
    <location>
        <begin position="14"/>
        <end position="34"/>
    </location>
</feature>
<gene>
    <name evidence="2" type="ORF">TrCOL_g9615</name>
</gene>
<reference evidence="3" key="1">
    <citation type="journal article" date="2023" name="Commun. Biol.">
        <title>Genome analysis of Parmales, the sister group of diatoms, reveals the evolutionary specialization of diatoms from phago-mixotrophs to photoautotrophs.</title>
        <authorList>
            <person name="Ban H."/>
            <person name="Sato S."/>
            <person name="Yoshikawa S."/>
            <person name="Yamada K."/>
            <person name="Nakamura Y."/>
            <person name="Ichinomiya M."/>
            <person name="Sato N."/>
            <person name="Blanc-Mathieu R."/>
            <person name="Endo H."/>
            <person name="Kuwata A."/>
            <person name="Ogata H."/>
        </authorList>
    </citation>
    <scope>NUCLEOTIDE SEQUENCE [LARGE SCALE GENOMIC DNA]</scope>
</reference>
<evidence type="ECO:0000313" key="2">
    <source>
        <dbReference type="EMBL" id="GMI37254.1"/>
    </source>
</evidence>
<comment type="caution">
    <text evidence="2">The sequence shown here is derived from an EMBL/GenBank/DDBJ whole genome shotgun (WGS) entry which is preliminary data.</text>
</comment>
<dbReference type="AlphaFoldDB" id="A0A9W7G9U9"/>
<organism evidence="2 3">
    <name type="scientific">Triparma columacea</name>
    <dbReference type="NCBI Taxonomy" id="722753"/>
    <lineage>
        <taxon>Eukaryota</taxon>
        <taxon>Sar</taxon>
        <taxon>Stramenopiles</taxon>
        <taxon>Ochrophyta</taxon>
        <taxon>Bolidophyceae</taxon>
        <taxon>Parmales</taxon>
        <taxon>Triparmaceae</taxon>
        <taxon>Triparma</taxon>
    </lineage>
</organism>
<feature type="region of interest" description="Disordered" evidence="1">
    <location>
        <begin position="110"/>
        <end position="134"/>
    </location>
</feature>
<accession>A0A9W7G9U9</accession>
<feature type="compositionally biased region" description="Low complexity" evidence="1">
    <location>
        <begin position="17"/>
        <end position="33"/>
    </location>
</feature>
<evidence type="ECO:0000313" key="3">
    <source>
        <dbReference type="Proteomes" id="UP001165065"/>
    </source>
</evidence>
<proteinExistence type="predicted"/>
<name>A0A9W7G9U9_9STRA</name>